<dbReference type="PANTHER" id="PTHR42791">
    <property type="entry name" value="GNAT FAMILY ACETYLTRANSFERASE"/>
    <property type="match status" value="1"/>
</dbReference>
<feature type="domain" description="N-acetyltransferase" evidence="1">
    <location>
        <begin position="35"/>
        <end position="111"/>
    </location>
</feature>
<evidence type="ECO:0000313" key="3">
    <source>
        <dbReference type="Proteomes" id="UP000275078"/>
    </source>
</evidence>
<dbReference type="AlphaFoldDB" id="A0A3N4IHD2"/>
<gene>
    <name evidence="2" type="ORF">BJ508DRAFT_411960</name>
</gene>
<dbReference type="InterPro" id="IPR016181">
    <property type="entry name" value="Acyl_CoA_acyltransferase"/>
</dbReference>
<dbReference type="GO" id="GO:0016747">
    <property type="term" value="F:acyltransferase activity, transferring groups other than amino-acyl groups"/>
    <property type="evidence" value="ECO:0007669"/>
    <property type="project" value="InterPro"/>
</dbReference>
<dbReference type="PANTHER" id="PTHR42791:SF1">
    <property type="entry name" value="N-ACETYLTRANSFERASE DOMAIN-CONTAINING PROTEIN"/>
    <property type="match status" value="1"/>
</dbReference>
<evidence type="ECO:0000259" key="1">
    <source>
        <dbReference type="PROSITE" id="PS51186"/>
    </source>
</evidence>
<accession>A0A3N4IHD2</accession>
<dbReference type="CDD" id="cd04301">
    <property type="entry name" value="NAT_SF"/>
    <property type="match status" value="1"/>
</dbReference>
<proteinExistence type="predicted"/>
<dbReference type="PROSITE" id="PS51186">
    <property type="entry name" value="GNAT"/>
    <property type="match status" value="1"/>
</dbReference>
<sequence length="123" mass="14242">MMGLPGMDKAFLMRFIELRGPRLERVYKQEFAESDGRHWDLFSIRVDPVYQRRGIGKRLMEWGQDMARSDGVGMAVEGTESGSKLYASVGFREVERWHDLGGIFIMVWTPEKTPREIDAEQQS</sequence>
<dbReference type="Proteomes" id="UP000275078">
    <property type="component" value="Unassembled WGS sequence"/>
</dbReference>
<reference evidence="2 3" key="1">
    <citation type="journal article" date="2018" name="Nat. Ecol. Evol.">
        <title>Pezizomycetes genomes reveal the molecular basis of ectomycorrhizal truffle lifestyle.</title>
        <authorList>
            <person name="Murat C."/>
            <person name="Payen T."/>
            <person name="Noel B."/>
            <person name="Kuo A."/>
            <person name="Morin E."/>
            <person name="Chen J."/>
            <person name="Kohler A."/>
            <person name="Krizsan K."/>
            <person name="Balestrini R."/>
            <person name="Da Silva C."/>
            <person name="Montanini B."/>
            <person name="Hainaut M."/>
            <person name="Levati E."/>
            <person name="Barry K.W."/>
            <person name="Belfiori B."/>
            <person name="Cichocki N."/>
            <person name="Clum A."/>
            <person name="Dockter R.B."/>
            <person name="Fauchery L."/>
            <person name="Guy J."/>
            <person name="Iotti M."/>
            <person name="Le Tacon F."/>
            <person name="Lindquist E.A."/>
            <person name="Lipzen A."/>
            <person name="Malagnac F."/>
            <person name="Mello A."/>
            <person name="Molinier V."/>
            <person name="Miyauchi S."/>
            <person name="Poulain J."/>
            <person name="Riccioni C."/>
            <person name="Rubini A."/>
            <person name="Sitrit Y."/>
            <person name="Splivallo R."/>
            <person name="Traeger S."/>
            <person name="Wang M."/>
            <person name="Zifcakova L."/>
            <person name="Wipf D."/>
            <person name="Zambonelli A."/>
            <person name="Paolocci F."/>
            <person name="Nowrousian M."/>
            <person name="Ottonello S."/>
            <person name="Baldrian P."/>
            <person name="Spatafora J.W."/>
            <person name="Henrissat B."/>
            <person name="Nagy L.G."/>
            <person name="Aury J.M."/>
            <person name="Wincker P."/>
            <person name="Grigoriev I.V."/>
            <person name="Bonfante P."/>
            <person name="Martin F.M."/>
        </authorList>
    </citation>
    <scope>NUCLEOTIDE SEQUENCE [LARGE SCALE GENOMIC DNA]</scope>
    <source>
        <strain evidence="2 3">RN42</strain>
    </source>
</reference>
<dbReference type="InterPro" id="IPR052523">
    <property type="entry name" value="Trichothecene_AcTrans"/>
</dbReference>
<organism evidence="2 3">
    <name type="scientific">Ascobolus immersus RN42</name>
    <dbReference type="NCBI Taxonomy" id="1160509"/>
    <lineage>
        <taxon>Eukaryota</taxon>
        <taxon>Fungi</taxon>
        <taxon>Dikarya</taxon>
        <taxon>Ascomycota</taxon>
        <taxon>Pezizomycotina</taxon>
        <taxon>Pezizomycetes</taxon>
        <taxon>Pezizales</taxon>
        <taxon>Ascobolaceae</taxon>
        <taxon>Ascobolus</taxon>
    </lineage>
</organism>
<dbReference type="SUPFAM" id="SSF55729">
    <property type="entry name" value="Acyl-CoA N-acyltransferases (Nat)"/>
    <property type="match status" value="1"/>
</dbReference>
<keyword evidence="3" id="KW-1185">Reference proteome</keyword>
<dbReference type="InterPro" id="IPR000182">
    <property type="entry name" value="GNAT_dom"/>
</dbReference>
<dbReference type="Pfam" id="PF13508">
    <property type="entry name" value="Acetyltransf_7"/>
    <property type="match status" value="1"/>
</dbReference>
<dbReference type="OrthoDB" id="410198at2759"/>
<evidence type="ECO:0000313" key="2">
    <source>
        <dbReference type="EMBL" id="RPA85563.1"/>
    </source>
</evidence>
<protein>
    <recommendedName>
        <fullName evidence="1">N-acetyltransferase domain-containing protein</fullName>
    </recommendedName>
</protein>
<dbReference type="Gene3D" id="3.40.630.30">
    <property type="match status" value="1"/>
</dbReference>
<name>A0A3N4IHD2_ASCIM</name>
<dbReference type="EMBL" id="ML119653">
    <property type="protein sequence ID" value="RPA85563.1"/>
    <property type="molecule type" value="Genomic_DNA"/>
</dbReference>